<organism evidence="2 3">
    <name type="scientific">Dufourea novaeangliae</name>
    <name type="common">Sweat bee</name>
    <dbReference type="NCBI Taxonomy" id="178035"/>
    <lineage>
        <taxon>Eukaryota</taxon>
        <taxon>Metazoa</taxon>
        <taxon>Ecdysozoa</taxon>
        <taxon>Arthropoda</taxon>
        <taxon>Hexapoda</taxon>
        <taxon>Insecta</taxon>
        <taxon>Pterygota</taxon>
        <taxon>Neoptera</taxon>
        <taxon>Endopterygota</taxon>
        <taxon>Hymenoptera</taxon>
        <taxon>Apocrita</taxon>
        <taxon>Aculeata</taxon>
        <taxon>Apoidea</taxon>
        <taxon>Anthophila</taxon>
        <taxon>Halictidae</taxon>
        <taxon>Rophitinae</taxon>
        <taxon>Dufourea</taxon>
    </lineage>
</organism>
<dbReference type="OMA" id="TFAQKER"/>
<dbReference type="STRING" id="178035.A0A154PI69"/>
<evidence type="ECO:0000313" key="3">
    <source>
        <dbReference type="Proteomes" id="UP000076502"/>
    </source>
</evidence>
<dbReference type="PANTHER" id="PTHR21074">
    <property type="entry name" value="IQ AND UBIQUITIN-LIKE DOMAIN-CONTAINING PROTEIN"/>
    <property type="match status" value="1"/>
</dbReference>
<proteinExistence type="predicted"/>
<dbReference type="Proteomes" id="UP000076502">
    <property type="component" value="Unassembled WGS sequence"/>
</dbReference>
<protein>
    <submittedName>
        <fullName evidence="2">IQ and ubiquitin-like domain-containing protein</fullName>
    </submittedName>
</protein>
<evidence type="ECO:0000259" key="1">
    <source>
        <dbReference type="Pfam" id="PF25805"/>
    </source>
</evidence>
<dbReference type="OrthoDB" id="10265862at2759"/>
<dbReference type="GO" id="GO:0031514">
    <property type="term" value="C:motile cilium"/>
    <property type="evidence" value="ECO:0007669"/>
    <property type="project" value="TreeGrafter"/>
</dbReference>
<reference evidence="2 3" key="1">
    <citation type="submission" date="2015-07" db="EMBL/GenBank/DDBJ databases">
        <title>The genome of Dufourea novaeangliae.</title>
        <authorList>
            <person name="Pan H."/>
            <person name="Kapheim K."/>
        </authorList>
    </citation>
    <scope>NUCLEOTIDE SEQUENCE [LARGE SCALE GENOMIC DNA]</scope>
    <source>
        <strain evidence="2">0120121106</strain>
        <tissue evidence="2">Whole body</tissue>
    </source>
</reference>
<dbReference type="InterPro" id="IPR057887">
    <property type="entry name" value="IQUB_helical"/>
</dbReference>
<dbReference type="EMBL" id="KQ434899">
    <property type="protein sequence ID" value="KZC10890.1"/>
    <property type="molecule type" value="Genomic_DNA"/>
</dbReference>
<name>A0A154PI69_DUFNO</name>
<dbReference type="GO" id="GO:0001669">
    <property type="term" value="C:acrosomal vesicle"/>
    <property type="evidence" value="ECO:0007669"/>
    <property type="project" value="TreeGrafter"/>
</dbReference>
<evidence type="ECO:0000313" key="2">
    <source>
        <dbReference type="EMBL" id="KZC10890.1"/>
    </source>
</evidence>
<dbReference type="Pfam" id="PF25805">
    <property type="entry name" value="IQUB"/>
    <property type="match status" value="1"/>
</dbReference>
<gene>
    <name evidence="2" type="ORF">WN55_01589</name>
</gene>
<keyword evidence="3" id="KW-1185">Reference proteome</keyword>
<dbReference type="GO" id="GO:0030317">
    <property type="term" value="P:flagellated sperm motility"/>
    <property type="evidence" value="ECO:0007669"/>
    <property type="project" value="TreeGrafter"/>
</dbReference>
<feature type="domain" description="IQ motif and ubiquitin-like" evidence="1">
    <location>
        <begin position="227"/>
        <end position="361"/>
    </location>
</feature>
<dbReference type="InterPro" id="IPR037695">
    <property type="entry name" value="IQUB"/>
</dbReference>
<dbReference type="PANTHER" id="PTHR21074:SF0">
    <property type="entry name" value="IQ AND UBIQUITIN-LIKE DOMAIN-CONTAINING PROTEIN"/>
    <property type="match status" value="1"/>
</dbReference>
<dbReference type="GO" id="GO:0060271">
    <property type="term" value="P:cilium assembly"/>
    <property type="evidence" value="ECO:0007669"/>
    <property type="project" value="TreeGrafter"/>
</dbReference>
<dbReference type="AlphaFoldDB" id="A0A154PI69"/>
<accession>A0A154PI69</accession>
<sequence length="560" mass="67625">MVCTRLIIEDRRIKKPYLGGWRHKITRSEYLNAESQTGPRKMPSKTKCSKMTQYIAVTDVETQTPCHHPTQMWRPDCFISSELDKYMTSKPYETYEEMMQRLNHDGNARIIQRNWRIYLLLKNIKEYARQYRELVENCRLYEEEKVMMYKTRHRQEILRRTNPKTRLDFDMLYDLVEQWRQDRIDCVNQRFFKAARCAEGYLILEKTVNMMNVIDTKRISMRARYRNRKRVKFLTVNCKPVRWIGYKEKQTEMITMRNQKARELKMIYDSLTNYEVTRGERMEILTILRKSLELHNCVPAFHLFRLVEQELDYLARELSKDIPMDYFRERIVFGYLHFVRSSHSCCCVNDDREFCKNVDDEKLREPIETRTRMCKSCSKLLPYQNFTVHGRMTRLSTCIACTWLRERNIAHVNYNPYVFLLNCVRTDERTKESPSAIAFMMQKHDMYHLVNNIWHGRSVISENGDLFLLKVVRYDVDKEWSPWNCIVLTSEEAEIHCTIRDLATIYSKPLIEKILLSHQLAKNQFKHLMNFESQFRETFHKIEDKPSYKSTIKVDDYNFF</sequence>